<sequence>MNASEMREQQLCEVIRVHMEEADTKRLFYLGIYEGAIIRLIQKAPLQDPYLFYVQGTHLILRKQDAQRIEVKCL</sequence>
<evidence type="ECO:0000256" key="1">
    <source>
        <dbReference type="ARBA" id="ARBA00023004"/>
    </source>
</evidence>
<dbReference type="SMART" id="SM00899">
    <property type="entry name" value="FeoA"/>
    <property type="match status" value="1"/>
</dbReference>
<dbReference type="InterPro" id="IPR052713">
    <property type="entry name" value="FeoA"/>
</dbReference>
<dbReference type="EMBL" id="CP060636">
    <property type="protein sequence ID" value="QNM11521.1"/>
    <property type="molecule type" value="Genomic_DNA"/>
</dbReference>
<proteinExistence type="predicted"/>
<dbReference type="Gene3D" id="2.30.30.90">
    <property type="match status" value="1"/>
</dbReference>
<dbReference type="AlphaFoldDB" id="A0A7G9GL39"/>
<dbReference type="InterPro" id="IPR038157">
    <property type="entry name" value="FeoA_core_dom"/>
</dbReference>
<dbReference type="Pfam" id="PF04023">
    <property type="entry name" value="FeoA"/>
    <property type="match status" value="1"/>
</dbReference>
<evidence type="ECO:0000313" key="4">
    <source>
        <dbReference type="Proteomes" id="UP000515856"/>
    </source>
</evidence>
<dbReference type="SUPFAM" id="SSF50037">
    <property type="entry name" value="C-terminal domain of transcriptional repressors"/>
    <property type="match status" value="1"/>
</dbReference>
<dbReference type="PANTHER" id="PTHR42954">
    <property type="entry name" value="FE(2+) TRANSPORT PROTEIN A"/>
    <property type="match status" value="1"/>
</dbReference>
<keyword evidence="4" id="KW-1185">Reference proteome</keyword>
<gene>
    <name evidence="3" type="ORF">H9Q80_14885</name>
</gene>
<feature type="domain" description="Ferrous iron transporter FeoA-like" evidence="2">
    <location>
        <begin position="1"/>
        <end position="73"/>
    </location>
</feature>
<name>A0A7G9GL39_9FIRM</name>
<accession>A0A7G9GL39</accession>
<dbReference type="RefSeq" id="WP_117452462.1">
    <property type="nucleotide sequence ID" value="NZ_CP060636.1"/>
</dbReference>
<dbReference type="Proteomes" id="UP000515856">
    <property type="component" value="Chromosome"/>
</dbReference>
<evidence type="ECO:0000259" key="2">
    <source>
        <dbReference type="SMART" id="SM00899"/>
    </source>
</evidence>
<evidence type="ECO:0000313" key="3">
    <source>
        <dbReference type="EMBL" id="QNM11521.1"/>
    </source>
</evidence>
<reference evidence="3 4" key="1">
    <citation type="submission" date="2020-08" db="EMBL/GenBank/DDBJ databases">
        <authorList>
            <person name="Liu C."/>
            <person name="Sun Q."/>
        </authorList>
    </citation>
    <scope>NUCLEOTIDE SEQUENCE [LARGE SCALE GENOMIC DNA]</scope>
    <source>
        <strain evidence="3 4">NSJ-61</strain>
    </source>
</reference>
<protein>
    <submittedName>
        <fullName evidence="3">FeoA domain-containing protein</fullName>
    </submittedName>
</protein>
<dbReference type="GO" id="GO:0046914">
    <property type="term" value="F:transition metal ion binding"/>
    <property type="evidence" value="ECO:0007669"/>
    <property type="project" value="InterPro"/>
</dbReference>
<dbReference type="InterPro" id="IPR008988">
    <property type="entry name" value="Transcriptional_repressor_C"/>
</dbReference>
<organism evidence="3 4">
    <name type="scientific">[Eubacterium] hominis</name>
    <dbReference type="NCBI Taxonomy" id="2764325"/>
    <lineage>
        <taxon>Bacteria</taxon>
        <taxon>Bacillati</taxon>
        <taxon>Bacillota</taxon>
        <taxon>Erysipelotrichia</taxon>
        <taxon>Erysipelotrichales</taxon>
        <taxon>Erysipelotrichaceae</taxon>
        <taxon>Amedibacillus</taxon>
    </lineage>
</organism>
<dbReference type="PANTHER" id="PTHR42954:SF2">
    <property type="entry name" value="FE(2+) TRANSPORT PROTEIN A"/>
    <property type="match status" value="1"/>
</dbReference>
<dbReference type="InterPro" id="IPR007167">
    <property type="entry name" value="Fe-transptr_FeoA-like"/>
</dbReference>
<keyword evidence="1" id="KW-0408">Iron</keyword>
<dbReference type="KEGG" id="ehn:H9Q80_14885"/>